<dbReference type="Proteomes" id="UP000238326">
    <property type="component" value="Unassembled WGS sequence"/>
</dbReference>
<dbReference type="AlphaFoldDB" id="A0A2S9KEM1"/>
<gene>
    <name evidence="1" type="ORF">C6P61_09045</name>
</gene>
<proteinExistence type="predicted"/>
<comment type="caution">
    <text evidence="1">The sequence shown here is derived from an EMBL/GenBank/DDBJ whole genome shotgun (WGS) entry which is preliminary data.</text>
</comment>
<organism evidence="1 2">
    <name type="scientific">Malikia spinosa</name>
    <dbReference type="NCBI Taxonomy" id="86180"/>
    <lineage>
        <taxon>Bacteria</taxon>
        <taxon>Pseudomonadati</taxon>
        <taxon>Pseudomonadota</taxon>
        <taxon>Betaproteobacteria</taxon>
        <taxon>Burkholderiales</taxon>
        <taxon>Comamonadaceae</taxon>
        <taxon>Malikia</taxon>
    </lineage>
</organism>
<evidence type="ECO:0000313" key="2">
    <source>
        <dbReference type="Proteomes" id="UP000238326"/>
    </source>
</evidence>
<sequence length="110" mass="12411">MYAVDGAFNEVLKIFNDEGVVRAAAQAALDKALTTSGDWETVTEQRFALPMLFSGFDDFEQLMMRPTYAQHDLSEAVTARVHTEFKRHLTPEGARLVLPIHVRLFRRTGA</sequence>
<reference evidence="1 2" key="1">
    <citation type="submission" date="2018-03" db="EMBL/GenBank/DDBJ databases">
        <title>Comparative genomics illustrates the genes involved in a hyperalkaliphilic mechanisms of Serpentinomonas isolated from highly-alkaline calcium-rich serpentinized springs.</title>
        <authorList>
            <person name="Suzuki S."/>
            <person name="Ishii S."/>
            <person name="Walworth N."/>
            <person name="Bird L."/>
            <person name="Kuenen J.G."/>
            <person name="Nealson K.H."/>
        </authorList>
    </citation>
    <scope>NUCLEOTIDE SEQUENCE [LARGE SCALE GENOMIC DNA]</scope>
    <source>
        <strain evidence="1 2">83</strain>
    </source>
</reference>
<keyword evidence="2" id="KW-1185">Reference proteome</keyword>
<evidence type="ECO:0000313" key="1">
    <source>
        <dbReference type="EMBL" id="PRD68866.1"/>
    </source>
</evidence>
<protein>
    <submittedName>
        <fullName evidence="1">Uncharacterized protein</fullName>
    </submittedName>
</protein>
<dbReference type="EMBL" id="PVLR01000023">
    <property type="protein sequence ID" value="PRD68866.1"/>
    <property type="molecule type" value="Genomic_DNA"/>
</dbReference>
<accession>A0A2S9KEM1</accession>
<name>A0A2S9KEM1_9BURK</name>